<dbReference type="EMBL" id="CAEY01001020">
    <property type="status" value="NOT_ANNOTATED_CDS"/>
    <property type="molecule type" value="Genomic_DNA"/>
</dbReference>
<dbReference type="Proteomes" id="UP000015104">
    <property type="component" value="Unassembled WGS sequence"/>
</dbReference>
<protein>
    <submittedName>
        <fullName evidence="1">Uncharacterized protein</fullName>
    </submittedName>
</protein>
<dbReference type="HOGENOM" id="CLU_3417539_0_0_1"/>
<evidence type="ECO:0000313" key="1">
    <source>
        <dbReference type="EnsemblMetazoa" id="tetur35g01410.1"/>
    </source>
</evidence>
<accession>T1L3G2</accession>
<dbReference type="AlphaFoldDB" id="T1L3G2"/>
<dbReference type="EnsemblMetazoa" id="tetur35g01410.1">
    <property type="protein sequence ID" value="tetur35g01410.1"/>
    <property type="gene ID" value="tetur35g01410"/>
</dbReference>
<evidence type="ECO:0000313" key="2">
    <source>
        <dbReference type="Proteomes" id="UP000015104"/>
    </source>
</evidence>
<name>T1L3G2_TETUR</name>
<keyword evidence="2" id="KW-1185">Reference proteome</keyword>
<organism evidence="1 2">
    <name type="scientific">Tetranychus urticae</name>
    <name type="common">Two-spotted spider mite</name>
    <dbReference type="NCBI Taxonomy" id="32264"/>
    <lineage>
        <taxon>Eukaryota</taxon>
        <taxon>Metazoa</taxon>
        <taxon>Ecdysozoa</taxon>
        <taxon>Arthropoda</taxon>
        <taxon>Chelicerata</taxon>
        <taxon>Arachnida</taxon>
        <taxon>Acari</taxon>
        <taxon>Acariformes</taxon>
        <taxon>Trombidiformes</taxon>
        <taxon>Prostigmata</taxon>
        <taxon>Eleutherengona</taxon>
        <taxon>Raphignathae</taxon>
        <taxon>Tetranychoidea</taxon>
        <taxon>Tetranychidae</taxon>
        <taxon>Tetranychus</taxon>
    </lineage>
</organism>
<sequence length="26" mass="3105">MFINTGGKFPANMSDFDFKYEIRVYI</sequence>
<reference evidence="2" key="1">
    <citation type="submission" date="2011-08" db="EMBL/GenBank/DDBJ databases">
        <authorList>
            <person name="Rombauts S."/>
        </authorList>
    </citation>
    <scope>NUCLEOTIDE SEQUENCE</scope>
    <source>
        <strain evidence="2">London</strain>
    </source>
</reference>
<reference evidence="1" key="2">
    <citation type="submission" date="2015-06" db="UniProtKB">
        <authorList>
            <consortium name="EnsemblMetazoa"/>
        </authorList>
    </citation>
    <scope>IDENTIFICATION</scope>
</reference>
<proteinExistence type="predicted"/>